<dbReference type="AlphaFoldDB" id="A0A084GH78"/>
<proteinExistence type="predicted"/>
<dbReference type="FunFam" id="1.25.10.10:FF:000313">
    <property type="entry name" value="Importin beta-2 subunit, putative"/>
    <property type="match status" value="1"/>
</dbReference>
<evidence type="ECO:0000256" key="1">
    <source>
        <dbReference type="ARBA" id="ARBA00004496"/>
    </source>
</evidence>
<dbReference type="GO" id="GO:0005737">
    <property type="term" value="C:cytoplasm"/>
    <property type="evidence" value="ECO:0007669"/>
    <property type="project" value="UniProtKB-SubCell"/>
</dbReference>
<dbReference type="InterPro" id="IPR001494">
    <property type="entry name" value="Importin-beta_N"/>
</dbReference>
<keyword evidence="2" id="KW-0813">Transport</keyword>
<dbReference type="GeneID" id="27718685"/>
<dbReference type="InterPro" id="IPR058584">
    <property type="entry name" value="IMB1_TNPO1-like_TPR"/>
</dbReference>
<evidence type="ECO:0000256" key="6">
    <source>
        <dbReference type="SAM" id="MobiDB-lite"/>
    </source>
</evidence>
<dbReference type="Gene3D" id="1.25.10.10">
    <property type="entry name" value="Leucine-rich Repeat Variant"/>
    <property type="match status" value="2"/>
</dbReference>
<evidence type="ECO:0000256" key="3">
    <source>
        <dbReference type="ARBA" id="ARBA00022490"/>
    </source>
</evidence>
<evidence type="ECO:0000313" key="8">
    <source>
        <dbReference type="EMBL" id="KEZ46690.1"/>
    </source>
</evidence>
<dbReference type="GO" id="GO:0006606">
    <property type="term" value="P:protein import into nucleus"/>
    <property type="evidence" value="ECO:0007669"/>
    <property type="project" value="InterPro"/>
</dbReference>
<sequence>MTTWQPNPESLSQLCGYLRDSLSGYDKNAQKQAEMMLLQARNSPDINNYLAYITSNPELPSGVTMNADSWTMVRSSSAVMLKNNVRSNYKQIPPESLAFIKLAVINALQDKHAWIRNHIGIVATELIKRGGLLAWPELLPTLMGMWSNETGQFSDAAQEGAMSAMTKICEDNPKMLDRELNGQRPLSFILPKLIEATKSPLVKVRTQALIAINVFVPRKSQAMLDSVDDLLQHLFFLATDDNTDVRRQVCKAFVQLVDARPDKLEPHISGLVDYILTQQKSDDPDLALEAAEFWLAVGEHDHLWRALDPYIHKIIPTLLECMAYSGEEIALLGGESDDEDEEDRAEDIKPAHAKKSQARNYTKTGAGQGDSNGAEAGNVPWMDQDDLEEGEIDESDDDENPEERWTLRKSSAAALDVFARDFKNRVFECILPFLTNNLKHPDWPYREAAVLALGAVSEGCMDVVSPHLTELVPYLITLLSDPEVVVRQITCWTLSRYSSWAASLPDPAQKTQFFEPMIDGLLQRMLDRNKKVQEAAASAMANLQETSGKQVEPYAVPIIQQFVRCFGSYKDKNMYILYDCVQTLAEQIGPGLAKPELVNELMPALNARYQKVPDESREIFALLECLSYVAVALRDAFAPYAEPIFQRCVNIIHMNLEQSMAATSNPELDQPDKDYLITSLDLLSAIIQALDGAGAAELVNSTNGSLFELLALCLEDLTDEVRQSAYALLGDCARYVFPQLQPYLQSVIPMILKQLDFESVLDEDIDGSFAVINNACWSAGEIALHHKKGMAPYVSELLQRFVELMTNPRVPRSLVENAGIALGRLGLDNAELLGPSLPTFSEEFLNAVEDVDPSDEKSTALKGFALVVGQNPQAMEKTLLQFFTTIARYGDSLGTLGSPLNRELHDVFQQVITTYKQMIPHFNDFLGQMQPEDRQALATRYTV</sequence>
<feature type="region of interest" description="Disordered" evidence="6">
    <location>
        <begin position="334"/>
        <end position="381"/>
    </location>
</feature>
<dbReference type="Proteomes" id="UP000028545">
    <property type="component" value="Unassembled WGS sequence"/>
</dbReference>
<dbReference type="VEuPathDB" id="FungiDB:SAPIO_CDS0533"/>
<keyword evidence="4" id="KW-0677">Repeat</keyword>
<dbReference type="InterPro" id="IPR011989">
    <property type="entry name" value="ARM-like"/>
</dbReference>
<dbReference type="OMA" id="AQEGAMS"/>
<accession>A0A084GH78</accession>
<evidence type="ECO:0000256" key="2">
    <source>
        <dbReference type="ARBA" id="ARBA00022448"/>
    </source>
</evidence>
<dbReference type="HOGENOM" id="CLU_008136_1_0_1"/>
<dbReference type="InterPro" id="IPR040122">
    <property type="entry name" value="Importin_beta"/>
</dbReference>
<dbReference type="OrthoDB" id="951172at2759"/>
<organism evidence="8 9">
    <name type="scientific">Pseudallescheria apiosperma</name>
    <name type="common">Scedosporium apiospermum</name>
    <dbReference type="NCBI Taxonomy" id="563466"/>
    <lineage>
        <taxon>Eukaryota</taxon>
        <taxon>Fungi</taxon>
        <taxon>Dikarya</taxon>
        <taxon>Ascomycota</taxon>
        <taxon>Pezizomycotina</taxon>
        <taxon>Sordariomycetes</taxon>
        <taxon>Hypocreomycetidae</taxon>
        <taxon>Microascales</taxon>
        <taxon>Microascaceae</taxon>
        <taxon>Scedosporium</taxon>
    </lineage>
</organism>
<dbReference type="SUPFAM" id="SSF48371">
    <property type="entry name" value="ARM repeat"/>
    <property type="match status" value="1"/>
</dbReference>
<evidence type="ECO:0000256" key="4">
    <source>
        <dbReference type="ARBA" id="ARBA00022737"/>
    </source>
</evidence>
<keyword evidence="3" id="KW-0963">Cytoplasm</keyword>
<dbReference type="KEGG" id="sapo:SAPIO_CDS0533"/>
<dbReference type="GO" id="GO:0034399">
    <property type="term" value="C:nuclear periphery"/>
    <property type="evidence" value="ECO:0007669"/>
    <property type="project" value="EnsemblFungi"/>
</dbReference>
<dbReference type="EMBL" id="JOWA01000022">
    <property type="protein sequence ID" value="KEZ46690.1"/>
    <property type="molecule type" value="Genomic_DNA"/>
</dbReference>
<evidence type="ECO:0000313" key="9">
    <source>
        <dbReference type="Proteomes" id="UP000028545"/>
    </source>
</evidence>
<keyword evidence="9" id="KW-1185">Reference proteome</keyword>
<dbReference type="Pfam" id="PF13513">
    <property type="entry name" value="HEAT_EZ"/>
    <property type="match status" value="1"/>
</dbReference>
<dbReference type="PANTHER" id="PTHR10527">
    <property type="entry name" value="IMPORTIN BETA"/>
    <property type="match status" value="1"/>
</dbReference>
<dbReference type="InterPro" id="IPR016024">
    <property type="entry name" value="ARM-type_fold"/>
</dbReference>
<evidence type="ECO:0000256" key="5">
    <source>
        <dbReference type="ARBA" id="ARBA00022927"/>
    </source>
</evidence>
<dbReference type="GO" id="GO:0031267">
    <property type="term" value="F:small GTPase binding"/>
    <property type="evidence" value="ECO:0007669"/>
    <property type="project" value="InterPro"/>
</dbReference>
<feature type="compositionally biased region" description="Acidic residues" evidence="6">
    <location>
        <begin position="335"/>
        <end position="345"/>
    </location>
</feature>
<feature type="compositionally biased region" description="Polar residues" evidence="6">
    <location>
        <begin position="358"/>
        <end position="371"/>
    </location>
</feature>
<dbReference type="Pfam" id="PF03810">
    <property type="entry name" value="IBN_N"/>
    <property type="match status" value="1"/>
</dbReference>
<gene>
    <name evidence="8" type="ORF">SAPIO_CDS0533</name>
</gene>
<dbReference type="FunFam" id="1.25.10.10:FF:000219">
    <property type="entry name" value="Importin subunit beta-2"/>
    <property type="match status" value="1"/>
</dbReference>
<name>A0A084GH78_PSEDA</name>
<reference evidence="8 9" key="1">
    <citation type="journal article" date="2014" name="Genome Announc.">
        <title>Draft genome sequence of the pathogenic fungus Scedosporium apiospermum.</title>
        <authorList>
            <person name="Vandeputte P."/>
            <person name="Ghamrawi S."/>
            <person name="Rechenmann M."/>
            <person name="Iltis A."/>
            <person name="Giraud S."/>
            <person name="Fleury M."/>
            <person name="Thornton C."/>
            <person name="Delhaes L."/>
            <person name="Meyer W."/>
            <person name="Papon N."/>
            <person name="Bouchara J.P."/>
        </authorList>
    </citation>
    <scope>NUCLEOTIDE SEQUENCE [LARGE SCALE GENOMIC DNA]</scope>
    <source>
        <strain evidence="8 9">IHEM 14462</strain>
    </source>
</reference>
<comment type="subcellular location">
    <subcellularLocation>
        <location evidence="1">Cytoplasm</location>
    </subcellularLocation>
</comment>
<comment type="caution">
    <text evidence="8">The sequence shown here is derived from an EMBL/GenBank/DDBJ whole genome shotgun (WGS) entry which is preliminary data.</text>
</comment>
<dbReference type="Pfam" id="PF25574">
    <property type="entry name" value="TPR_IMB1"/>
    <property type="match status" value="1"/>
</dbReference>
<keyword evidence="5" id="KW-0653">Protein transport</keyword>
<dbReference type="PROSITE" id="PS50166">
    <property type="entry name" value="IMPORTIN_B_NT"/>
    <property type="match status" value="1"/>
</dbReference>
<dbReference type="RefSeq" id="XP_016646489.1">
    <property type="nucleotide sequence ID" value="XM_016783289.1"/>
</dbReference>
<protein>
    <submittedName>
        <fullName evidence="8">Importin beta-2</fullName>
    </submittedName>
</protein>
<feature type="domain" description="Importin N-terminal" evidence="7">
    <location>
        <begin position="33"/>
        <end position="110"/>
    </location>
</feature>
<evidence type="ECO:0000259" key="7">
    <source>
        <dbReference type="PROSITE" id="PS50166"/>
    </source>
</evidence>